<evidence type="ECO:0000256" key="2">
    <source>
        <dbReference type="ARBA" id="ARBA00022679"/>
    </source>
</evidence>
<evidence type="ECO:0000256" key="1">
    <source>
        <dbReference type="ARBA" id="ARBA00022676"/>
    </source>
</evidence>
<dbReference type="Pfam" id="PF03808">
    <property type="entry name" value="Glyco_tran_WecG"/>
    <property type="match status" value="1"/>
</dbReference>
<dbReference type="Proteomes" id="UP001595596">
    <property type="component" value="Unassembled WGS sequence"/>
</dbReference>
<accession>A0ABV7S4J7</accession>
<proteinExistence type="predicted"/>
<reference evidence="4" key="1">
    <citation type="journal article" date="2019" name="Int. J. Syst. Evol. Microbiol.">
        <title>The Global Catalogue of Microorganisms (GCM) 10K type strain sequencing project: providing services to taxonomists for standard genome sequencing and annotation.</title>
        <authorList>
            <consortium name="The Broad Institute Genomics Platform"/>
            <consortium name="The Broad Institute Genome Sequencing Center for Infectious Disease"/>
            <person name="Wu L."/>
            <person name="Ma J."/>
        </authorList>
    </citation>
    <scope>NUCLEOTIDE SEQUENCE [LARGE SCALE GENOMIC DNA]</scope>
    <source>
        <strain evidence="4">VKM B-3226</strain>
    </source>
</reference>
<dbReference type="EMBL" id="JBHRXE010000041">
    <property type="protein sequence ID" value="MFC3570687.1"/>
    <property type="molecule type" value="Genomic_DNA"/>
</dbReference>
<sequence length="260" mass="27804">MHFSFPDGSAVQINCPDSAALLAAVRQRLQDRRGFAIATLNVDHLQRLGEDAGFRAAYAAHDLVCADGNPIVWLSRIARRPVALAPGSDLVLPLAAEAARAGLPVALIGSSDDSLARAAQSMARAVPGLRVALTHAPGFPFDPLGEEGAEIIARIRTSGARLCFLALGAPRQELFAIRARDALGDTGFASIGAGLDFLSGHQRRAPGLLRRLKLEWLWRMLSDPRRLFLRYAKGFAILPGHVRQALALRRDGRGGAGARS</sequence>
<protein>
    <submittedName>
        <fullName evidence="3">WecB/TagA/CpsF family glycosyltransferase</fullName>
    </submittedName>
</protein>
<dbReference type="RefSeq" id="WP_379031808.1">
    <property type="nucleotide sequence ID" value="NZ_JBHRXE010000041.1"/>
</dbReference>
<organism evidence="3 4">
    <name type="scientific">Paracoccus simplex</name>
    <dbReference type="NCBI Taxonomy" id="2086346"/>
    <lineage>
        <taxon>Bacteria</taxon>
        <taxon>Pseudomonadati</taxon>
        <taxon>Pseudomonadota</taxon>
        <taxon>Alphaproteobacteria</taxon>
        <taxon>Rhodobacterales</taxon>
        <taxon>Paracoccaceae</taxon>
        <taxon>Paracoccus</taxon>
    </lineage>
</organism>
<dbReference type="InterPro" id="IPR004629">
    <property type="entry name" value="WecG_TagA_CpsF"/>
</dbReference>
<keyword evidence="4" id="KW-1185">Reference proteome</keyword>
<name>A0ABV7S4J7_9RHOB</name>
<keyword evidence="1" id="KW-0328">Glycosyltransferase</keyword>
<evidence type="ECO:0000313" key="4">
    <source>
        <dbReference type="Proteomes" id="UP001595596"/>
    </source>
</evidence>
<comment type="caution">
    <text evidence="3">The sequence shown here is derived from an EMBL/GenBank/DDBJ whole genome shotgun (WGS) entry which is preliminary data.</text>
</comment>
<dbReference type="CDD" id="cd06533">
    <property type="entry name" value="Glyco_transf_WecG_TagA"/>
    <property type="match status" value="1"/>
</dbReference>
<evidence type="ECO:0000313" key="3">
    <source>
        <dbReference type="EMBL" id="MFC3570687.1"/>
    </source>
</evidence>
<keyword evidence="2" id="KW-0808">Transferase</keyword>
<dbReference type="NCBIfam" id="TIGR00696">
    <property type="entry name" value="wecG_tagA_cpsF"/>
    <property type="match status" value="1"/>
</dbReference>
<gene>
    <name evidence="3" type="ORF">ACFOMP_14610</name>
</gene>
<dbReference type="PANTHER" id="PTHR34136:SF1">
    <property type="entry name" value="UDP-N-ACETYL-D-MANNOSAMINURONIC ACID TRANSFERASE"/>
    <property type="match status" value="1"/>
</dbReference>
<dbReference type="PANTHER" id="PTHR34136">
    <property type="match status" value="1"/>
</dbReference>